<dbReference type="AlphaFoldDB" id="A0A9D3UU87"/>
<evidence type="ECO:0000313" key="1">
    <source>
        <dbReference type="EMBL" id="KAH1057543.1"/>
    </source>
</evidence>
<comment type="caution">
    <text evidence="1">The sequence shown here is derived from an EMBL/GenBank/DDBJ whole genome shotgun (WGS) entry which is preliminary data.</text>
</comment>
<name>A0A9D3UU87_9ROSI</name>
<gene>
    <name evidence="1" type="ORF">J1N35_035608</name>
</gene>
<dbReference type="Proteomes" id="UP000828251">
    <property type="component" value="Unassembled WGS sequence"/>
</dbReference>
<organism evidence="1 2">
    <name type="scientific">Gossypium stocksii</name>
    <dbReference type="NCBI Taxonomy" id="47602"/>
    <lineage>
        <taxon>Eukaryota</taxon>
        <taxon>Viridiplantae</taxon>
        <taxon>Streptophyta</taxon>
        <taxon>Embryophyta</taxon>
        <taxon>Tracheophyta</taxon>
        <taxon>Spermatophyta</taxon>
        <taxon>Magnoliopsida</taxon>
        <taxon>eudicotyledons</taxon>
        <taxon>Gunneridae</taxon>
        <taxon>Pentapetalae</taxon>
        <taxon>rosids</taxon>
        <taxon>malvids</taxon>
        <taxon>Malvales</taxon>
        <taxon>Malvaceae</taxon>
        <taxon>Malvoideae</taxon>
        <taxon>Gossypium</taxon>
    </lineage>
</organism>
<reference evidence="1 2" key="1">
    <citation type="journal article" date="2021" name="Plant Biotechnol. J.">
        <title>Multi-omics assisted identification of the key and species-specific regulatory components of drought-tolerant mechanisms in Gossypium stocksii.</title>
        <authorList>
            <person name="Yu D."/>
            <person name="Ke L."/>
            <person name="Zhang D."/>
            <person name="Wu Y."/>
            <person name="Sun Y."/>
            <person name="Mei J."/>
            <person name="Sun J."/>
            <person name="Sun Y."/>
        </authorList>
    </citation>
    <scope>NUCLEOTIDE SEQUENCE [LARGE SCALE GENOMIC DNA]</scope>
    <source>
        <strain evidence="2">cv. E1</strain>
        <tissue evidence="1">Leaf</tissue>
    </source>
</reference>
<proteinExistence type="predicted"/>
<dbReference type="EMBL" id="JAIQCV010000010">
    <property type="protein sequence ID" value="KAH1057543.1"/>
    <property type="molecule type" value="Genomic_DNA"/>
</dbReference>
<dbReference type="OrthoDB" id="991046at2759"/>
<sequence length="82" mass="9028">MNYPLFDFKDFSDINDFNFMYNGNDIMVNEAATYLSKGIEGIGSASGSNNNQPVIDEPNSYQILPAPANELHESPLLALKPS</sequence>
<evidence type="ECO:0000313" key="2">
    <source>
        <dbReference type="Proteomes" id="UP000828251"/>
    </source>
</evidence>
<protein>
    <submittedName>
        <fullName evidence="1">Uncharacterized protein</fullName>
    </submittedName>
</protein>
<accession>A0A9D3UU87</accession>
<keyword evidence="2" id="KW-1185">Reference proteome</keyword>